<gene>
    <name evidence="8" type="primary">recO</name>
    <name evidence="10" type="ORF">BK816_06060</name>
</gene>
<keyword evidence="11" id="KW-1185">Reference proteome</keyword>
<dbReference type="Pfam" id="PF11967">
    <property type="entry name" value="RecO_N"/>
    <property type="match status" value="1"/>
</dbReference>
<organism evidence="10 11">
    <name type="scientific">Boudabousia tangfeifanii</name>
    <dbReference type="NCBI Taxonomy" id="1912795"/>
    <lineage>
        <taxon>Bacteria</taxon>
        <taxon>Bacillati</taxon>
        <taxon>Actinomycetota</taxon>
        <taxon>Actinomycetes</taxon>
        <taxon>Actinomycetales</taxon>
        <taxon>Actinomycetaceae</taxon>
        <taxon>Boudabousia</taxon>
    </lineage>
</organism>
<evidence type="ECO:0000256" key="2">
    <source>
        <dbReference type="ARBA" id="ARBA00007452"/>
    </source>
</evidence>
<dbReference type="NCBIfam" id="TIGR00613">
    <property type="entry name" value="reco"/>
    <property type="match status" value="1"/>
</dbReference>
<comment type="function">
    <text evidence="1 8">Involved in DNA repair and RecF pathway recombination.</text>
</comment>
<dbReference type="Proteomes" id="UP000176288">
    <property type="component" value="Chromosome"/>
</dbReference>
<dbReference type="GO" id="GO:0006302">
    <property type="term" value="P:double-strand break repair"/>
    <property type="evidence" value="ECO:0007669"/>
    <property type="project" value="TreeGrafter"/>
</dbReference>
<keyword evidence="6 8" id="KW-0234">DNA repair</keyword>
<dbReference type="GO" id="GO:0043590">
    <property type="term" value="C:bacterial nucleoid"/>
    <property type="evidence" value="ECO:0007669"/>
    <property type="project" value="TreeGrafter"/>
</dbReference>
<evidence type="ECO:0000256" key="6">
    <source>
        <dbReference type="ARBA" id="ARBA00023204"/>
    </source>
</evidence>
<evidence type="ECO:0000313" key="11">
    <source>
        <dbReference type="Proteomes" id="UP000176288"/>
    </source>
</evidence>
<keyword evidence="5 8" id="KW-0233">DNA recombination</keyword>
<evidence type="ECO:0000256" key="3">
    <source>
        <dbReference type="ARBA" id="ARBA00021310"/>
    </source>
</evidence>
<dbReference type="InterPro" id="IPR012340">
    <property type="entry name" value="NA-bd_OB-fold"/>
</dbReference>
<dbReference type="PANTHER" id="PTHR33991:SF1">
    <property type="entry name" value="DNA REPAIR PROTEIN RECO"/>
    <property type="match status" value="1"/>
</dbReference>
<name>A0A1D9MKZ4_9ACTO</name>
<dbReference type="KEGG" id="avu:BK816_06060"/>
<sequence length="247" mass="27252">MAAKTFRTKGIVLRTDRLGEADRIITLLTIDQGIIRAVAKGVRRTSSRYGARLELFSVIDAQLLSGRNLDILTQVEVLYPFAQLIARDYDLYTAGAIIVETALQLFAEDDPDPSHYRLTLGALNALARRHHDPDLVLSAFLLRAMAQQGWAPQLGVCGNCGTNLNLNFFSVPQGCSICDDCATIEAMDLPRPGSQIAAALLRGDWDLAETAARQTQKEIAHLATTYAQWHLERKLKSVPVRQHGRTS</sequence>
<dbReference type="OrthoDB" id="9812244at2"/>
<dbReference type="Gene3D" id="1.20.1440.120">
    <property type="entry name" value="Recombination protein O, C-terminal domain"/>
    <property type="match status" value="1"/>
</dbReference>
<comment type="similarity">
    <text evidence="2 8">Belongs to the RecO family.</text>
</comment>
<proteinExistence type="inferred from homology"/>
<dbReference type="SUPFAM" id="SSF57863">
    <property type="entry name" value="ArfGap/RecO-like zinc finger"/>
    <property type="match status" value="1"/>
</dbReference>
<dbReference type="InterPro" id="IPR037278">
    <property type="entry name" value="ARFGAP/RecO"/>
</dbReference>
<dbReference type="EMBL" id="CP017812">
    <property type="protein sequence ID" value="AOZ72908.1"/>
    <property type="molecule type" value="Genomic_DNA"/>
</dbReference>
<dbReference type="SUPFAM" id="SSF50249">
    <property type="entry name" value="Nucleic acid-binding proteins"/>
    <property type="match status" value="1"/>
</dbReference>
<dbReference type="STRING" id="1912795.BK816_06060"/>
<protein>
    <recommendedName>
        <fullName evidence="3 8">DNA repair protein RecO</fullName>
    </recommendedName>
    <alternativeName>
        <fullName evidence="7 8">Recombination protein O</fullName>
    </alternativeName>
</protein>
<evidence type="ECO:0000259" key="9">
    <source>
        <dbReference type="Pfam" id="PF11967"/>
    </source>
</evidence>
<dbReference type="Gene3D" id="2.40.50.140">
    <property type="entry name" value="Nucleic acid-binding proteins"/>
    <property type="match status" value="1"/>
</dbReference>
<evidence type="ECO:0000256" key="8">
    <source>
        <dbReference type="HAMAP-Rule" id="MF_00201"/>
    </source>
</evidence>
<dbReference type="PANTHER" id="PTHR33991">
    <property type="entry name" value="DNA REPAIR PROTEIN RECO"/>
    <property type="match status" value="1"/>
</dbReference>
<evidence type="ECO:0000256" key="4">
    <source>
        <dbReference type="ARBA" id="ARBA00022763"/>
    </source>
</evidence>
<reference evidence="10 11" key="1">
    <citation type="submission" date="2016-10" db="EMBL/GenBank/DDBJ databases">
        <title>Actinomyces aegypiusis sp. nov., isolated from the Aegypius monachus in Qinghai Tibet Plateau China.</title>
        <authorList>
            <person name="Wang Y."/>
        </authorList>
    </citation>
    <scope>NUCLEOTIDE SEQUENCE [LARGE SCALE GENOMIC DNA]</scope>
    <source>
        <strain evidence="10 11">VUL4_3</strain>
    </source>
</reference>
<dbReference type="Pfam" id="PF02565">
    <property type="entry name" value="RecO_C"/>
    <property type="match status" value="1"/>
</dbReference>
<dbReference type="RefSeq" id="WP_071164373.1">
    <property type="nucleotide sequence ID" value="NZ_CP017812.1"/>
</dbReference>
<dbReference type="InterPro" id="IPR003717">
    <property type="entry name" value="RecO"/>
</dbReference>
<evidence type="ECO:0000256" key="5">
    <source>
        <dbReference type="ARBA" id="ARBA00023172"/>
    </source>
</evidence>
<accession>A0A1D9MKZ4</accession>
<dbReference type="InterPro" id="IPR042242">
    <property type="entry name" value="RecO_C"/>
</dbReference>
<evidence type="ECO:0000256" key="1">
    <source>
        <dbReference type="ARBA" id="ARBA00003065"/>
    </source>
</evidence>
<feature type="domain" description="DNA replication/recombination mediator RecO N-terminal" evidence="9">
    <location>
        <begin position="5"/>
        <end position="81"/>
    </location>
</feature>
<keyword evidence="4 8" id="KW-0227">DNA damage</keyword>
<dbReference type="GO" id="GO:0006310">
    <property type="term" value="P:DNA recombination"/>
    <property type="evidence" value="ECO:0007669"/>
    <property type="project" value="UniProtKB-UniRule"/>
</dbReference>
<dbReference type="AlphaFoldDB" id="A0A1D9MKZ4"/>
<evidence type="ECO:0000313" key="10">
    <source>
        <dbReference type="EMBL" id="AOZ72908.1"/>
    </source>
</evidence>
<evidence type="ECO:0000256" key="7">
    <source>
        <dbReference type="ARBA" id="ARBA00033409"/>
    </source>
</evidence>
<dbReference type="InterPro" id="IPR022572">
    <property type="entry name" value="DNA_rep/recomb_RecO_N"/>
</dbReference>
<dbReference type="HAMAP" id="MF_00201">
    <property type="entry name" value="RecO"/>
    <property type="match status" value="1"/>
</dbReference>